<organism evidence="1 2">
    <name type="scientific">Crossiella equi</name>
    <dbReference type="NCBI Taxonomy" id="130796"/>
    <lineage>
        <taxon>Bacteria</taxon>
        <taxon>Bacillati</taxon>
        <taxon>Actinomycetota</taxon>
        <taxon>Actinomycetes</taxon>
        <taxon>Pseudonocardiales</taxon>
        <taxon>Pseudonocardiaceae</taxon>
        <taxon>Crossiella</taxon>
    </lineage>
</organism>
<sequence length="35" mass="3595">MTVAPGTEVRIAVHVRAEPDGSVRVAATLVAPPVQ</sequence>
<dbReference type="EMBL" id="JAGIOO010000001">
    <property type="protein sequence ID" value="MBP2475735.1"/>
    <property type="molecule type" value="Genomic_DNA"/>
</dbReference>
<reference evidence="1 2" key="1">
    <citation type="submission" date="2021-03" db="EMBL/GenBank/DDBJ databases">
        <title>Sequencing the genomes of 1000 actinobacteria strains.</title>
        <authorList>
            <person name="Klenk H.-P."/>
        </authorList>
    </citation>
    <scope>NUCLEOTIDE SEQUENCE [LARGE SCALE GENOMIC DNA]</scope>
    <source>
        <strain evidence="1 2">DSM 44580</strain>
    </source>
</reference>
<comment type="caution">
    <text evidence="1">The sequence shown here is derived from an EMBL/GenBank/DDBJ whole genome shotgun (WGS) entry which is preliminary data.</text>
</comment>
<name>A0ABS5AJ62_9PSEU</name>
<proteinExistence type="predicted"/>
<accession>A0ABS5AJ62</accession>
<gene>
    <name evidence="1" type="ORF">JOF53_004607</name>
</gene>
<evidence type="ECO:0000313" key="1">
    <source>
        <dbReference type="EMBL" id="MBP2475735.1"/>
    </source>
</evidence>
<dbReference type="Proteomes" id="UP001519363">
    <property type="component" value="Unassembled WGS sequence"/>
</dbReference>
<evidence type="ECO:0000313" key="2">
    <source>
        <dbReference type="Proteomes" id="UP001519363"/>
    </source>
</evidence>
<keyword evidence="2" id="KW-1185">Reference proteome</keyword>
<protein>
    <submittedName>
        <fullName evidence="1">Uncharacterized protein</fullName>
    </submittedName>
</protein>